<dbReference type="GO" id="GO:0007007">
    <property type="term" value="P:inner mitochondrial membrane organization"/>
    <property type="evidence" value="ECO:0007669"/>
    <property type="project" value="TreeGrafter"/>
</dbReference>
<evidence type="ECO:0000313" key="2">
    <source>
        <dbReference type="EMBL" id="KAK7070580.1"/>
    </source>
</evidence>
<proteinExistence type="predicted"/>
<dbReference type="GO" id="GO:0061617">
    <property type="term" value="C:MICOS complex"/>
    <property type="evidence" value="ECO:0007669"/>
    <property type="project" value="TreeGrafter"/>
</dbReference>
<keyword evidence="3" id="KW-1185">Reference proteome</keyword>
<dbReference type="Proteomes" id="UP001381693">
    <property type="component" value="Unassembled WGS sequence"/>
</dbReference>
<feature type="region of interest" description="Disordered" evidence="1">
    <location>
        <begin position="38"/>
        <end position="120"/>
    </location>
</feature>
<dbReference type="AlphaFoldDB" id="A0AAN8X1Z3"/>
<accession>A0AAN8X1Z3</accession>
<gene>
    <name evidence="2" type="ORF">SK128_007741</name>
</gene>
<dbReference type="InterPro" id="IPR012471">
    <property type="entry name" value="DUF1690"/>
</dbReference>
<organism evidence="2 3">
    <name type="scientific">Halocaridina rubra</name>
    <name type="common">Hawaiian red shrimp</name>
    <dbReference type="NCBI Taxonomy" id="373956"/>
    <lineage>
        <taxon>Eukaryota</taxon>
        <taxon>Metazoa</taxon>
        <taxon>Ecdysozoa</taxon>
        <taxon>Arthropoda</taxon>
        <taxon>Crustacea</taxon>
        <taxon>Multicrustacea</taxon>
        <taxon>Malacostraca</taxon>
        <taxon>Eumalacostraca</taxon>
        <taxon>Eucarida</taxon>
        <taxon>Decapoda</taxon>
        <taxon>Pleocyemata</taxon>
        <taxon>Caridea</taxon>
        <taxon>Atyoidea</taxon>
        <taxon>Atyidae</taxon>
        <taxon>Halocaridina</taxon>
    </lineage>
</organism>
<protein>
    <recommendedName>
        <fullName evidence="4">MICOS complex subunit MIC19</fullName>
    </recommendedName>
</protein>
<sequence>MGAAQSTRKITLVDDEKAGVIKLSESLAQRLRGQIEGQHAALSERVTPAAAPEPVSPSPPPAVASLSPSQIPEPYSLEPPKVPDVLPFVPEPLAPKPVPRGVSPEPEPQAPGTPPSSVVEVPMPKPPELKLPIPQQVEVTAPDVDVAIRAGPGPTLVQPGGSIPPWSIYAEEAHLMVMRLREEKEQEIKKLNQAWREKMDSREQEFAKISGLSEEQVSSALKEVESLFMKASCTPVCQNQQEAVMNCYQDHPRQSLRCAREVEHFTQCVDLSRLQSIMKQEAH</sequence>
<dbReference type="EMBL" id="JAXCGZ010015300">
    <property type="protein sequence ID" value="KAK7070580.1"/>
    <property type="molecule type" value="Genomic_DNA"/>
</dbReference>
<comment type="caution">
    <text evidence="2">The sequence shown here is derived from an EMBL/GenBank/DDBJ whole genome shotgun (WGS) entry which is preliminary data.</text>
</comment>
<evidence type="ECO:0000256" key="1">
    <source>
        <dbReference type="SAM" id="MobiDB-lite"/>
    </source>
</evidence>
<reference evidence="2 3" key="1">
    <citation type="submission" date="2023-11" db="EMBL/GenBank/DDBJ databases">
        <title>Halocaridina rubra genome assembly.</title>
        <authorList>
            <person name="Smith C."/>
        </authorList>
    </citation>
    <scope>NUCLEOTIDE SEQUENCE [LARGE SCALE GENOMIC DNA]</scope>
    <source>
        <strain evidence="2">EP-1</strain>
        <tissue evidence="2">Whole</tissue>
    </source>
</reference>
<dbReference type="Pfam" id="PF07956">
    <property type="entry name" value="DUF1690"/>
    <property type="match status" value="1"/>
</dbReference>
<dbReference type="PANTHER" id="PTHR21588">
    <property type="entry name" value="COILED-COIL-HELIX-COILED-COIL-HELIX DOMAIN CONTAINING 6"/>
    <property type="match status" value="1"/>
</dbReference>
<feature type="compositionally biased region" description="Pro residues" evidence="1">
    <location>
        <begin position="89"/>
        <end position="98"/>
    </location>
</feature>
<dbReference type="InterPro" id="IPR052632">
    <property type="entry name" value="MICOS_subunit_Mic19"/>
</dbReference>
<evidence type="ECO:0008006" key="4">
    <source>
        <dbReference type="Google" id="ProtNLM"/>
    </source>
</evidence>
<feature type="compositionally biased region" description="Pro residues" evidence="1">
    <location>
        <begin position="105"/>
        <end position="114"/>
    </location>
</feature>
<dbReference type="PANTHER" id="PTHR21588:SF18">
    <property type="entry name" value="MICOS COMPLEX SUBUNIT MIC19"/>
    <property type="match status" value="1"/>
</dbReference>
<evidence type="ECO:0000313" key="3">
    <source>
        <dbReference type="Proteomes" id="UP001381693"/>
    </source>
</evidence>
<name>A0AAN8X1Z3_HALRR</name>